<reference evidence="1 2" key="1">
    <citation type="journal article" date="2015" name="Genome Announc.">
        <title>Complete Genome Sequence of Carbapenemase-Producing Klebsiella pneumoniae Myophage Matisse.</title>
        <authorList>
            <person name="Provasek V.E."/>
            <person name="Lessor L.E."/>
            <person name="Cahill J.L."/>
            <person name="Rasche E.S."/>
            <person name="Kuty Everett G.F."/>
        </authorList>
    </citation>
    <scope>NUCLEOTIDE SEQUENCE [LARGE SCALE GENOMIC DNA]</scope>
</reference>
<dbReference type="EMBL" id="KT001918">
    <property type="protein sequence ID" value="AKU44324.1"/>
    <property type="molecule type" value="Genomic_DNA"/>
</dbReference>
<dbReference type="RefSeq" id="YP_009194264.1">
    <property type="nucleotide sequence ID" value="NC_028750.1"/>
</dbReference>
<sequence length="94" mass="10898">MNIHLPRLYAELVADLILKSDRSTMEDYHDWEHLDNFTEAVENMIRLEKSIARCGLRQFGMMAVTPGMIESVDVTPEVALSLAYFMESYKRGRE</sequence>
<evidence type="ECO:0000313" key="2">
    <source>
        <dbReference type="Proteomes" id="UP000203408"/>
    </source>
</evidence>
<dbReference type="Proteomes" id="UP000203408">
    <property type="component" value="Segment"/>
</dbReference>
<gene>
    <name evidence="1" type="ORF">CPT_Matisse20</name>
</gene>
<evidence type="ECO:0000313" key="1">
    <source>
        <dbReference type="EMBL" id="AKU44324.1"/>
    </source>
</evidence>
<organism evidence="1 2">
    <name type="scientific">Klebsiella phage Matisse</name>
    <dbReference type="NCBI Taxonomy" id="1675607"/>
    <lineage>
        <taxon>Viruses</taxon>
        <taxon>Duplodnaviria</taxon>
        <taxon>Heunggongvirae</taxon>
        <taxon>Uroviricota</taxon>
        <taxon>Caudoviricetes</taxon>
        <taxon>Pantevenvirales</taxon>
        <taxon>Straboviridae</taxon>
        <taxon>Slopekvirus</taxon>
        <taxon>Slopekvirus matisse</taxon>
    </lineage>
</organism>
<dbReference type="GeneID" id="26613202"/>
<keyword evidence="2" id="KW-1185">Reference proteome</keyword>
<protein>
    <submittedName>
        <fullName evidence="1">Uncharacterized protein</fullName>
    </submittedName>
</protein>
<dbReference type="KEGG" id="vg:26613202"/>
<proteinExistence type="predicted"/>
<name>A0A0K1LPF3_9CAUD</name>
<accession>A0A0K1LPF3</accession>